<dbReference type="GO" id="GO:0004478">
    <property type="term" value="F:methionine adenosyltransferase activity"/>
    <property type="evidence" value="ECO:0007669"/>
    <property type="project" value="UniProtKB-UniRule"/>
</dbReference>
<keyword evidence="5 11" id="KW-0808">Transferase</keyword>
<dbReference type="RefSeq" id="WP_170176491.1">
    <property type="nucleotide sequence ID" value="NZ_FOFT01000011.1"/>
</dbReference>
<feature type="binding site" evidence="11">
    <location>
        <position position="277"/>
    </location>
    <ligand>
        <name>ATP</name>
        <dbReference type="ChEBI" id="CHEBI:30616"/>
        <note>ligand shared between two neighboring subunits</note>
    </ligand>
</feature>
<dbReference type="AlphaFoldDB" id="A0A1H9WDA0"/>
<dbReference type="EC" id="2.5.1.6" evidence="11"/>
<evidence type="ECO:0000256" key="6">
    <source>
        <dbReference type="ARBA" id="ARBA00022723"/>
    </source>
</evidence>
<feature type="binding site" evidence="11">
    <location>
        <position position="254"/>
    </location>
    <ligand>
        <name>L-methionine</name>
        <dbReference type="ChEBI" id="CHEBI:57844"/>
        <note>ligand shared between two neighboring subunits</note>
    </ligand>
</feature>
<comment type="cofactor">
    <cofactor evidence="11">
        <name>K(+)</name>
        <dbReference type="ChEBI" id="CHEBI:29103"/>
    </cofactor>
    <text evidence="11">Binds 1 potassium ion per subunit.</text>
</comment>
<dbReference type="Gene3D" id="3.30.300.10">
    <property type="match status" value="3"/>
</dbReference>
<keyword evidence="4 11" id="KW-0554">One-carbon metabolism</keyword>
<feature type="binding site" evidence="11">
    <location>
        <position position="281"/>
    </location>
    <ligand>
        <name>ATP</name>
        <dbReference type="ChEBI" id="CHEBI:30616"/>
        <note>ligand shared between two neighboring subunits</note>
    </ligand>
</feature>
<evidence type="ECO:0000256" key="10">
    <source>
        <dbReference type="ARBA" id="ARBA00022958"/>
    </source>
</evidence>
<evidence type="ECO:0000256" key="1">
    <source>
        <dbReference type="ARBA" id="ARBA00005224"/>
    </source>
</evidence>
<keyword evidence="3 11" id="KW-0963">Cytoplasm</keyword>
<feature type="binding site" description="in other chain" evidence="11">
    <location>
        <begin position="177"/>
        <end position="179"/>
    </location>
    <ligand>
        <name>ATP</name>
        <dbReference type="ChEBI" id="CHEBI:30616"/>
        <note>ligand shared between two neighboring subunits</note>
    </ligand>
</feature>
<evidence type="ECO:0000256" key="7">
    <source>
        <dbReference type="ARBA" id="ARBA00022741"/>
    </source>
</evidence>
<dbReference type="PANTHER" id="PTHR11964">
    <property type="entry name" value="S-ADENOSYLMETHIONINE SYNTHETASE"/>
    <property type="match status" value="1"/>
</dbReference>
<comment type="pathway">
    <text evidence="1 11">Amino-acid biosynthesis; S-adenosyl-L-methionine biosynthesis; S-adenosyl-L-methionine from L-methionine: step 1/1.</text>
</comment>
<evidence type="ECO:0000259" key="14">
    <source>
        <dbReference type="Pfam" id="PF00438"/>
    </source>
</evidence>
<dbReference type="Pfam" id="PF02772">
    <property type="entry name" value="S-AdoMet_synt_M"/>
    <property type="match status" value="1"/>
</dbReference>
<dbReference type="GO" id="GO:0005524">
    <property type="term" value="F:ATP binding"/>
    <property type="evidence" value="ECO:0007669"/>
    <property type="project" value="UniProtKB-UniRule"/>
</dbReference>
<evidence type="ECO:0000313" key="18">
    <source>
        <dbReference type="Proteomes" id="UP000199028"/>
    </source>
</evidence>
<dbReference type="CDD" id="cd18079">
    <property type="entry name" value="S-AdoMet_synt"/>
    <property type="match status" value="1"/>
</dbReference>
<comment type="function">
    <text evidence="11">Catalyzes the formation of S-adenosylmethionine (AdoMet) from methionine and ATP. The overall synthetic reaction is composed of two sequential steps, AdoMet formation and the subsequent tripolyphosphate hydrolysis which occurs prior to release of AdoMet from the enzyme.</text>
</comment>
<evidence type="ECO:0000259" key="16">
    <source>
        <dbReference type="Pfam" id="PF02773"/>
    </source>
</evidence>
<dbReference type="InterPro" id="IPR022636">
    <property type="entry name" value="S-AdoMet_synthetase_sfam"/>
</dbReference>
<feature type="region of interest" description="Flexible loop" evidence="11">
    <location>
        <begin position="102"/>
        <end position="112"/>
    </location>
</feature>
<comment type="catalytic activity">
    <reaction evidence="11">
        <text>L-methionine + ATP + H2O = S-adenosyl-L-methionine + phosphate + diphosphate</text>
        <dbReference type="Rhea" id="RHEA:21080"/>
        <dbReference type="ChEBI" id="CHEBI:15377"/>
        <dbReference type="ChEBI" id="CHEBI:30616"/>
        <dbReference type="ChEBI" id="CHEBI:33019"/>
        <dbReference type="ChEBI" id="CHEBI:43474"/>
        <dbReference type="ChEBI" id="CHEBI:57844"/>
        <dbReference type="ChEBI" id="CHEBI:59789"/>
        <dbReference type="EC" id="2.5.1.6"/>
    </reaction>
</comment>
<feature type="binding site" description="in other chain" evidence="11">
    <location>
        <position position="59"/>
    </location>
    <ligand>
        <name>L-methionine</name>
        <dbReference type="ChEBI" id="CHEBI:57844"/>
        <note>ligand shared between two neighboring subunits</note>
    </ligand>
</feature>
<keyword evidence="7 11" id="KW-0547">Nucleotide-binding</keyword>
<comment type="similarity">
    <text evidence="2 11 13">Belongs to the AdoMet synthase family.</text>
</comment>
<dbReference type="InterPro" id="IPR022630">
    <property type="entry name" value="S-AdoMet_synt_C"/>
</dbReference>
<dbReference type="FunFam" id="3.30.300.10:FF:000006">
    <property type="entry name" value="S-adenosylmethionine synthase"/>
    <property type="match status" value="1"/>
</dbReference>
<dbReference type="HAMAP" id="MF_00086">
    <property type="entry name" value="S_AdoMet_synth1"/>
    <property type="match status" value="1"/>
</dbReference>
<evidence type="ECO:0000256" key="2">
    <source>
        <dbReference type="ARBA" id="ARBA00009685"/>
    </source>
</evidence>
<keyword evidence="18" id="KW-1185">Reference proteome</keyword>
<evidence type="ECO:0000256" key="12">
    <source>
        <dbReference type="RuleBase" id="RU000542"/>
    </source>
</evidence>
<dbReference type="InterPro" id="IPR002133">
    <property type="entry name" value="S-AdoMet_synthetase"/>
</dbReference>
<keyword evidence="8 11" id="KW-0067">ATP-binding</keyword>
<dbReference type="GO" id="GO:0005737">
    <property type="term" value="C:cytoplasm"/>
    <property type="evidence" value="ECO:0007669"/>
    <property type="project" value="UniProtKB-SubCell"/>
</dbReference>
<evidence type="ECO:0000256" key="13">
    <source>
        <dbReference type="RuleBase" id="RU004462"/>
    </source>
</evidence>
<gene>
    <name evidence="11" type="primary">metK</name>
    <name evidence="17" type="ORF">SAMN05216195_111263</name>
</gene>
<feature type="binding site" evidence="11">
    <location>
        <position position="46"/>
    </location>
    <ligand>
        <name>K(+)</name>
        <dbReference type="ChEBI" id="CHEBI:29103"/>
    </ligand>
</feature>
<proteinExistence type="inferred from homology"/>
<keyword evidence="6 11" id="KW-0479">Metal-binding</keyword>
<feature type="binding site" evidence="11">
    <location>
        <position position="254"/>
    </location>
    <ligand>
        <name>ATP</name>
        <dbReference type="ChEBI" id="CHEBI:30616"/>
        <note>ligand shared between two neighboring subunits</note>
    </ligand>
</feature>
<dbReference type="GO" id="GO:0000287">
    <property type="term" value="F:magnesium ion binding"/>
    <property type="evidence" value="ECO:0007669"/>
    <property type="project" value="UniProtKB-UniRule"/>
</dbReference>
<evidence type="ECO:0000313" key="17">
    <source>
        <dbReference type="EMBL" id="SES31916.1"/>
    </source>
</evidence>
<dbReference type="NCBIfam" id="TIGR01034">
    <property type="entry name" value="metK"/>
    <property type="match status" value="1"/>
</dbReference>
<comment type="subunit">
    <text evidence="11">Homotetramer; dimer of dimers.</text>
</comment>
<feature type="binding site" evidence="11">
    <location>
        <position position="20"/>
    </location>
    <ligand>
        <name>Mg(2+)</name>
        <dbReference type="ChEBI" id="CHEBI:18420"/>
    </ligand>
</feature>
<dbReference type="Pfam" id="PF00438">
    <property type="entry name" value="S-AdoMet_synt_N"/>
    <property type="match status" value="1"/>
</dbReference>
<keyword evidence="10 11" id="KW-0630">Potassium</keyword>
<dbReference type="GO" id="GO:0006556">
    <property type="term" value="P:S-adenosylmethionine biosynthetic process"/>
    <property type="evidence" value="ECO:0007669"/>
    <property type="project" value="UniProtKB-UniRule"/>
</dbReference>
<dbReference type="PIRSF" id="PIRSF000497">
    <property type="entry name" value="MAT"/>
    <property type="match status" value="1"/>
</dbReference>
<comment type="subcellular location">
    <subcellularLocation>
        <location evidence="11 12">Cytoplasm</location>
    </subcellularLocation>
</comment>
<dbReference type="InterPro" id="IPR022628">
    <property type="entry name" value="S-AdoMet_synt_N"/>
</dbReference>
<dbReference type="UniPathway" id="UPA00315">
    <property type="reaction ID" value="UER00080"/>
</dbReference>
<comment type="cofactor">
    <cofactor evidence="11">
        <name>Mg(2+)</name>
        <dbReference type="ChEBI" id="CHEBI:18420"/>
    </cofactor>
    <text evidence="11">Binds 2 divalent ions per subunit.</text>
</comment>
<dbReference type="EMBL" id="FOFT01000011">
    <property type="protein sequence ID" value="SES31916.1"/>
    <property type="molecule type" value="Genomic_DNA"/>
</dbReference>
<accession>A0A1H9WDA0</accession>
<feature type="binding site" description="in other chain" evidence="11">
    <location>
        <position position="18"/>
    </location>
    <ligand>
        <name>ATP</name>
        <dbReference type="ChEBI" id="CHEBI:30616"/>
        <note>ligand shared between two neighboring subunits</note>
    </ligand>
</feature>
<evidence type="ECO:0000256" key="3">
    <source>
        <dbReference type="ARBA" id="ARBA00022490"/>
    </source>
</evidence>
<evidence type="ECO:0000259" key="15">
    <source>
        <dbReference type="Pfam" id="PF02772"/>
    </source>
</evidence>
<dbReference type="InterPro" id="IPR022629">
    <property type="entry name" value="S-AdoMet_synt_central"/>
</dbReference>
<reference evidence="18" key="1">
    <citation type="submission" date="2016-10" db="EMBL/GenBank/DDBJ databases">
        <authorList>
            <person name="Varghese N."/>
            <person name="Submissions S."/>
        </authorList>
    </citation>
    <scope>NUCLEOTIDE SEQUENCE [LARGE SCALE GENOMIC DNA]</scope>
    <source>
        <strain evidence="18">CGMCC 4.578</strain>
    </source>
</reference>
<dbReference type="Pfam" id="PF02773">
    <property type="entry name" value="S-AdoMet_synt_C"/>
    <property type="match status" value="1"/>
</dbReference>
<evidence type="ECO:0000256" key="4">
    <source>
        <dbReference type="ARBA" id="ARBA00022563"/>
    </source>
</evidence>
<evidence type="ECO:0000256" key="5">
    <source>
        <dbReference type="ARBA" id="ARBA00022679"/>
    </source>
</evidence>
<feature type="binding site" description="in other chain" evidence="11">
    <location>
        <position position="285"/>
    </location>
    <ligand>
        <name>L-methionine</name>
        <dbReference type="ChEBI" id="CHEBI:57844"/>
        <note>ligand shared between two neighboring subunits</note>
    </ligand>
</feature>
<dbReference type="InterPro" id="IPR022631">
    <property type="entry name" value="ADOMET_SYNTHASE_CS"/>
</dbReference>
<dbReference type="SUPFAM" id="SSF55973">
    <property type="entry name" value="S-adenosylmethionine synthetase"/>
    <property type="match status" value="3"/>
</dbReference>
<feature type="domain" description="S-adenosylmethionine synthetase C-terminal" evidence="16">
    <location>
        <begin position="248"/>
        <end position="386"/>
    </location>
</feature>
<feature type="domain" description="S-adenosylmethionine synthetase N-terminal" evidence="14">
    <location>
        <begin position="7"/>
        <end position="104"/>
    </location>
</feature>
<organism evidence="17 18">
    <name type="scientific">Lentzea flaviverrucosa</name>
    <dbReference type="NCBI Taxonomy" id="200379"/>
    <lineage>
        <taxon>Bacteria</taxon>
        <taxon>Bacillati</taxon>
        <taxon>Actinomycetota</taxon>
        <taxon>Actinomycetes</taxon>
        <taxon>Pseudonocardiales</taxon>
        <taxon>Pseudonocardiaceae</taxon>
        <taxon>Lentzea</taxon>
    </lineage>
</organism>
<keyword evidence="9 11" id="KW-0460">Magnesium</keyword>
<name>A0A1H9WDA0_9PSEU</name>
<evidence type="ECO:0000256" key="8">
    <source>
        <dbReference type="ARBA" id="ARBA00022840"/>
    </source>
</evidence>
<feature type="binding site" description="in other chain" evidence="11">
    <location>
        <begin position="260"/>
        <end position="261"/>
    </location>
    <ligand>
        <name>ATP</name>
        <dbReference type="ChEBI" id="CHEBI:30616"/>
        <note>ligand shared between two neighboring subunits</note>
    </ligand>
</feature>
<dbReference type="PROSITE" id="PS00377">
    <property type="entry name" value="ADOMET_SYNTHASE_2"/>
    <property type="match status" value="1"/>
</dbReference>
<feature type="domain" description="S-adenosylmethionine synthetase central" evidence="15">
    <location>
        <begin position="127"/>
        <end position="246"/>
    </location>
</feature>
<dbReference type="Proteomes" id="UP000199028">
    <property type="component" value="Unassembled WGS sequence"/>
</dbReference>
<feature type="binding site" description="in other chain" evidence="11">
    <location>
        <position position="102"/>
    </location>
    <ligand>
        <name>L-methionine</name>
        <dbReference type="ChEBI" id="CHEBI:57844"/>
        <note>ligand shared between two neighboring subunits</note>
    </ligand>
</feature>
<sequence>MSQHSSRLFTSESVTEGHPDKICDAISDSILDALLAKDPRSRVAVETMVTTGQVHVAGEVTTEAYADIPTIVREKILEIGYDSSAKGFDGHSCGVNVAIGAQSPDIAQGVDTAFENRVEGADDEIDKQGAGDQGLMFGYACTDTPELMPLPIALAHRLSRRLTAVRKDGTVPYLRPDGKTQVTIEYAGDQPVRLDTVVISTQHADGIDLEKLLGVDLREHVVAPEIAELTLDTTDVRLLTNPTGRFVIGGPMGDAGLTGRKIIVDTYGGMARHGGGAFSGKDPSKVDRSAAYAMRWVAKNTVAAGLATRVEVQVAYAIGKAAPVGLFVETFGTETVDPQKIQQAITEVFDLRPAAIIRDLDLLRPIYAPTAAYGHFGRTDVDLPWESTDRAEALRNAAGA</sequence>
<evidence type="ECO:0000256" key="11">
    <source>
        <dbReference type="HAMAP-Rule" id="MF_00086"/>
    </source>
</evidence>
<evidence type="ECO:0000256" key="9">
    <source>
        <dbReference type="ARBA" id="ARBA00022842"/>
    </source>
</evidence>
<dbReference type="GO" id="GO:0006730">
    <property type="term" value="P:one-carbon metabolic process"/>
    <property type="evidence" value="ECO:0007669"/>
    <property type="project" value="UniProtKB-KW"/>
</dbReference>
<feature type="binding site" description="in other chain" evidence="11">
    <location>
        <begin position="245"/>
        <end position="246"/>
    </location>
    <ligand>
        <name>ATP</name>
        <dbReference type="ChEBI" id="CHEBI:30616"/>
        <note>ligand shared between two neighboring subunits</note>
    </ligand>
</feature>
<dbReference type="PROSITE" id="PS00376">
    <property type="entry name" value="ADOMET_SYNTHASE_1"/>
    <property type="match status" value="1"/>
</dbReference>
<protein>
    <recommendedName>
        <fullName evidence="11">S-adenosylmethionine synthase</fullName>
        <shortName evidence="11">AdoMet synthase</shortName>
        <ecNumber evidence="11">2.5.1.6</ecNumber>
    </recommendedName>
    <alternativeName>
        <fullName evidence="11">MAT</fullName>
    </alternativeName>
    <alternativeName>
        <fullName evidence="11">Methionine adenosyltransferase</fullName>
    </alternativeName>
</protein>